<dbReference type="InterPro" id="IPR005031">
    <property type="entry name" value="COQ10_START"/>
</dbReference>
<dbReference type="Gene3D" id="3.30.530.20">
    <property type="match status" value="2"/>
</dbReference>
<feature type="domain" description="Coenzyme Q-binding protein COQ10 START" evidence="1">
    <location>
        <begin position="15"/>
        <end position="116"/>
    </location>
</feature>
<evidence type="ECO:0000313" key="3">
    <source>
        <dbReference type="Proteomes" id="UP000325787"/>
    </source>
</evidence>
<gene>
    <name evidence="2" type="ORF">EKG83_16305</name>
</gene>
<protein>
    <submittedName>
        <fullName evidence="2">Cyclase</fullName>
    </submittedName>
</protein>
<organism evidence="2 3">
    <name type="scientific">Saccharothrix syringae</name>
    <name type="common">Nocardiopsis syringae</name>
    <dbReference type="NCBI Taxonomy" id="103733"/>
    <lineage>
        <taxon>Bacteria</taxon>
        <taxon>Bacillati</taxon>
        <taxon>Actinomycetota</taxon>
        <taxon>Actinomycetes</taxon>
        <taxon>Pseudonocardiales</taxon>
        <taxon>Pseudonocardiaceae</taxon>
        <taxon>Saccharothrix</taxon>
    </lineage>
</organism>
<dbReference type="OrthoDB" id="3419705at2"/>
<dbReference type="SUPFAM" id="SSF55961">
    <property type="entry name" value="Bet v1-like"/>
    <property type="match status" value="2"/>
</dbReference>
<name>A0A5Q0GY36_SACSY</name>
<feature type="domain" description="Coenzyme Q-binding protein COQ10 START" evidence="1">
    <location>
        <begin position="172"/>
        <end position="269"/>
    </location>
</feature>
<reference evidence="3" key="1">
    <citation type="journal article" date="2021" name="Curr. Microbiol.">
        <title>Complete genome of nocamycin-producing strain Saccharothrix syringae NRRL B-16468 reveals the biosynthetic potential for secondary metabolites.</title>
        <authorList>
            <person name="Mo X."/>
            <person name="Yang S."/>
        </authorList>
    </citation>
    <scope>NUCLEOTIDE SEQUENCE [LARGE SCALE GENOMIC DNA]</scope>
    <source>
        <strain evidence="3">ATCC 51364 / DSM 43886 / JCM 6844 / KCTC 9398 / NBRC 14523 / NRRL B-16468 / INA 2240</strain>
    </source>
</reference>
<dbReference type="Proteomes" id="UP000325787">
    <property type="component" value="Chromosome"/>
</dbReference>
<keyword evidence="3" id="KW-1185">Reference proteome</keyword>
<dbReference type="RefSeq" id="WP_033430992.1">
    <property type="nucleotide sequence ID" value="NZ_CP034550.1"/>
</dbReference>
<dbReference type="AlphaFoldDB" id="A0A5Q0GY36"/>
<dbReference type="CDD" id="cd08861">
    <property type="entry name" value="OtcD1_ARO-CYC_like"/>
    <property type="match status" value="2"/>
</dbReference>
<evidence type="ECO:0000313" key="2">
    <source>
        <dbReference type="EMBL" id="QFZ18803.1"/>
    </source>
</evidence>
<proteinExistence type="predicted"/>
<accession>A0A5Q0GY36</accession>
<dbReference type="Pfam" id="PF03364">
    <property type="entry name" value="Polyketide_cyc"/>
    <property type="match status" value="2"/>
</dbReference>
<dbReference type="EMBL" id="CP034550">
    <property type="protein sequence ID" value="QFZ18803.1"/>
    <property type="molecule type" value="Genomic_DNA"/>
</dbReference>
<sequence length="315" mass="34018">MSGAPQRSTAHTRVVDAPAAAVYDLVATVSRWPAVFGPTVHVDLLEHDGTSERFRLWATLNGEVRNWTSRRTLDRDRLRIGFRQEHGRAPVLAMSGHWRFRPLDGGRTEVELGHTFSAEDEERLELVTAAVDHNSTAELAALDRVAGQGHPVEQVVFSFTDEVALDGEPWAAYQFVARSDRWPHVLPHVRRVALAEHPDGVQDMEMDTVTVDGGVHRTRSVRLCLPPDRIVYKQLVPPALLLGHSGSWTFRDGPGGPTAVATHTVAVDVAAVPGVLGAGKTLSDARGYLRAALGANSRATLGYAARAAASTGSGS</sequence>
<dbReference type="InterPro" id="IPR023393">
    <property type="entry name" value="START-like_dom_sf"/>
</dbReference>
<dbReference type="KEGG" id="ssyi:EKG83_16305"/>
<evidence type="ECO:0000259" key="1">
    <source>
        <dbReference type="Pfam" id="PF03364"/>
    </source>
</evidence>